<proteinExistence type="predicted"/>
<dbReference type="Gene3D" id="3.40.250.10">
    <property type="entry name" value="Rhodanese-like domain"/>
    <property type="match status" value="1"/>
</dbReference>
<dbReference type="SUPFAM" id="SSF52821">
    <property type="entry name" value="Rhodanese/Cell cycle control phosphatase"/>
    <property type="match status" value="1"/>
</dbReference>
<dbReference type="CDD" id="cd00158">
    <property type="entry name" value="RHOD"/>
    <property type="match status" value="1"/>
</dbReference>
<feature type="domain" description="Rhodanese" evidence="1">
    <location>
        <begin position="37"/>
        <end position="126"/>
    </location>
</feature>
<accession>A0A060DXD4</accession>
<keyword evidence="2" id="KW-0808">Transferase</keyword>
<dbReference type="InterPro" id="IPR001763">
    <property type="entry name" value="Rhodanese-like_dom"/>
</dbReference>
<sequence length="126" mass="13310">MTMLKTLLSRLGLNRSANAMSDQIKTVDAATVMGWLKDGSAVIVDVREPHEHRAGHIPGATLVPLSQFDPAHVPDATGKHLVFHCQSGRRCGPASAKMVAGGYTGDIHRLSGGMAAWMAASGPVKR</sequence>
<name>A0A060DXD4_9PROT</name>
<dbReference type="EMBL" id="CP007795">
    <property type="protein sequence ID" value="AIB15509.1"/>
    <property type="molecule type" value="Genomic_DNA"/>
</dbReference>
<dbReference type="SMART" id="SM00450">
    <property type="entry name" value="RHOD"/>
    <property type="match status" value="1"/>
</dbReference>
<geneLocation type="plasmid" evidence="2 3">
    <name>AbAZ39_p2</name>
</geneLocation>
<evidence type="ECO:0000313" key="2">
    <source>
        <dbReference type="EMBL" id="AIB15509.1"/>
    </source>
</evidence>
<dbReference type="PROSITE" id="PS50206">
    <property type="entry name" value="RHODANESE_3"/>
    <property type="match status" value="1"/>
</dbReference>
<dbReference type="InterPro" id="IPR036873">
    <property type="entry name" value="Rhodanese-like_dom_sf"/>
</dbReference>
<reference evidence="2 3" key="1">
    <citation type="journal article" date="2014" name="Genome Announc.">
        <title>Complete Genome Sequence of the Model Rhizosphere Strain Azospirillum brasilense Az39, Successfully Applied in Agriculture.</title>
        <authorList>
            <person name="Rivera D."/>
            <person name="Revale S."/>
            <person name="Molina R."/>
            <person name="Gualpa J."/>
            <person name="Puente M."/>
            <person name="Maroniche G."/>
            <person name="Paris G."/>
            <person name="Baker D."/>
            <person name="Clavijo B."/>
            <person name="McLay K."/>
            <person name="Spaepen S."/>
            <person name="Perticari A."/>
            <person name="Vazquez M."/>
            <person name="Wisniewski-Dye F."/>
            <person name="Watkins C."/>
            <person name="Martinez-Abarca F."/>
            <person name="Vanderleyden J."/>
            <person name="Cassan F."/>
        </authorList>
    </citation>
    <scope>NUCLEOTIDE SEQUENCE [LARGE SCALE GENOMIC DNA]</scope>
    <source>
        <strain evidence="2 3">Az39</strain>
        <plasmid evidence="2">AbAZ39_p2</plasmid>
    </source>
</reference>
<dbReference type="InterPro" id="IPR050229">
    <property type="entry name" value="GlpE_sulfurtransferase"/>
</dbReference>
<dbReference type="KEGG" id="abq:ABAZ39_26930"/>
<dbReference type="PANTHER" id="PTHR43031:SF1">
    <property type="entry name" value="PYRIDINE NUCLEOTIDE-DISULPHIDE OXIDOREDUCTASE"/>
    <property type="match status" value="1"/>
</dbReference>
<dbReference type="GO" id="GO:0016740">
    <property type="term" value="F:transferase activity"/>
    <property type="evidence" value="ECO:0007669"/>
    <property type="project" value="UniProtKB-KW"/>
</dbReference>
<organism evidence="2 3">
    <name type="scientific">Azospirillum argentinense</name>
    <dbReference type="NCBI Taxonomy" id="2970906"/>
    <lineage>
        <taxon>Bacteria</taxon>
        <taxon>Pseudomonadati</taxon>
        <taxon>Pseudomonadota</taxon>
        <taxon>Alphaproteobacteria</taxon>
        <taxon>Rhodospirillales</taxon>
        <taxon>Azospirillaceae</taxon>
        <taxon>Azospirillum</taxon>
    </lineage>
</organism>
<dbReference type="PANTHER" id="PTHR43031">
    <property type="entry name" value="FAD-DEPENDENT OXIDOREDUCTASE"/>
    <property type="match status" value="1"/>
</dbReference>
<evidence type="ECO:0000259" key="1">
    <source>
        <dbReference type="PROSITE" id="PS50206"/>
    </source>
</evidence>
<keyword evidence="2" id="KW-0614">Plasmid</keyword>
<dbReference type="Pfam" id="PF00581">
    <property type="entry name" value="Rhodanese"/>
    <property type="match status" value="1"/>
</dbReference>
<dbReference type="AlphaFoldDB" id="A0A060DXD4"/>
<dbReference type="Proteomes" id="UP000027186">
    <property type="component" value="Plasmid AbAZ39_p2"/>
</dbReference>
<protein>
    <submittedName>
        <fullName evidence="2">Sulfurtransferase</fullName>
    </submittedName>
</protein>
<gene>
    <name evidence="2" type="ORF">ABAZ39_26930</name>
</gene>
<evidence type="ECO:0000313" key="3">
    <source>
        <dbReference type="Proteomes" id="UP000027186"/>
    </source>
</evidence>